<dbReference type="GO" id="GO:0003677">
    <property type="term" value="F:DNA binding"/>
    <property type="evidence" value="ECO:0007669"/>
    <property type="project" value="UniProtKB-KW"/>
</dbReference>
<proteinExistence type="predicted"/>
<dbReference type="InterPro" id="IPR051539">
    <property type="entry name" value="T4SS-coupling_protein"/>
</dbReference>
<dbReference type="PANTHER" id="PTHR37937:SF1">
    <property type="entry name" value="CONJUGATIVE TRANSFER: DNA TRANSPORT"/>
    <property type="match status" value="1"/>
</dbReference>
<dbReference type="InterPro" id="IPR019476">
    <property type="entry name" value="T4SS_TraD_DNA-bd"/>
</dbReference>
<feature type="region of interest" description="Disordered" evidence="6">
    <location>
        <begin position="485"/>
        <end position="535"/>
    </location>
</feature>
<dbReference type="InterPro" id="IPR027417">
    <property type="entry name" value="P-loop_NTPase"/>
</dbReference>
<dbReference type="HOGENOM" id="CLU_016763_5_1_4"/>
<dbReference type="STRING" id="75379.Tint_0390"/>
<protein>
    <submittedName>
        <fullName evidence="9">Type IV secretion-system, TraD, DNA-binding domain protein</fullName>
    </submittedName>
</protein>
<dbReference type="AlphaFoldDB" id="D5X4X7"/>
<keyword evidence="2" id="KW-1003">Cell membrane</keyword>
<evidence type="ECO:0000256" key="4">
    <source>
        <dbReference type="ARBA" id="ARBA00022989"/>
    </source>
</evidence>
<dbReference type="SUPFAM" id="SSF52540">
    <property type="entry name" value="P-loop containing nucleoside triphosphate hydrolases"/>
    <property type="match status" value="1"/>
</dbReference>
<dbReference type="Pfam" id="PF10412">
    <property type="entry name" value="TrwB_AAD_bind"/>
    <property type="match status" value="1"/>
</dbReference>
<evidence type="ECO:0000256" key="2">
    <source>
        <dbReference type="ARBA" id="ARBA00022475"/>
    </source>
</evidence>
<evidence type="ECO:0000256" key="1">
    <source>
        <dbReference type="ARBA" id="ARBA00004651"/>
    </source>
</evidence>
<sequence>MFNFRFENIWSSYLRPSFVSLGILVAGLMAVGVSGFFLKPILSAAVFVPFAYFAYKYLSKNFGAGTGSGKNINHLRGAAMVGGAELDNLVIARYGKRQTGDLHIAGIRIPREFETRGFMFAGAPGTGKSVAITSMLDIIYQRGDAAFIADRSGIYAARYYNPQRDIILNPIDARAHEWSPLAEMRSEYDSETIAKSIIPDAPGDAAEWNHYAQTILAGILLHAWRAGLNNSAITRLAQRADMAELKEILADHAGIGLLQNEKMFGSIRGILATYTIGLARLLPQAGRDGFSLSAWVHEQPAAFAFFPYLSDQMKPMRGIIAALADVYADAVLTLPPDANRRLWLVLDEFASLGRVDSMENFLTNARKHGGCSILGMQALSQVHSLYGRDNATSMLSSISTRLTLRAPDAETAEYLSRGLGDKQVVRTMRSGSRSSSKQGGSNTESWNQQIATERLVLPAEIMRTPDLVGYLQIAGDLPVGHIRLSLPPQRPDAAHAFTPRAAAPTPTPEPAPAPELTPTPDATPENENPLDGLEL</sequence>
<feature type="compositionally biased region" description="Pro residues" evidence="6">
    <location>
        <begin position="505"/>
        <end position="517"/>
    </location>
</feature>
<keyword evidence="5 7" id="KW-0472">Membrane</keyword>
<dbReference type="KEGG" id="tin:Tint_0390"/>
<evidence type="ECO:0000256" key="6">
    <source>
        <dbReference type="SAM" id="MobiDB-lite"/>
    </source>
</evidence>
<dbReference type="BioCyc" id="TINT75379:TINT_RS01970-MONOMER"/>
<organism evidence="9">
    <name type="scientific">Thiomonas intermedia (strain K12)</name>
    <name type="common">Thiobacillus intermedius</name>
    <dbReference type="NCBI Taxonomy" id="75379"/>
    <lineage>
        <taxon>Bacteria</taxon>
        <taxon>Pseudomonadati</taxon>
        <taxon>Pseudomonadota</taxon>
        <taxon>Betaproteobacteria</taxon>
        <taxon>Burkholderiales</taxon>
        <taxon>Thiomonas</taxon>
    </lineage>
</organism>
<reference evidence="9" key="1">
    <citation type="submission" date="2010-04" db="EMBL/GenBank/DDBJ databases">
        <title>Complete sequence of Thiomonas intermedia K12.</title>
        <authorList>
            <consortium name="US DOE Joint Genome Institute"/>
            <person name="Lucas S."/>
            <person name="Copeland A."/>
            <person name="Lapidus A."/>
            <person name="Cheng J.-F."/>
            <person name="Bruce D."/>
            <person name="Goodwin L."/>
            <person name="Pitluck S."/>
            <person name="Davenport K."/>
            <person name="Detter J.C."/>
            <person name="Han C."/>
            <person name="Tapia R."/>
            <person name="Land M."/>
            <person name="Hauser L."/>
            <person name="Kyrpides N."/>
            <person name="Ovchinnikova G."/>
            <person name="Kerfeld C.A."/>
            <person name="Cannon G.C."/>
            <person name="Heinhorst S."/>
            <person name="Woyke T."/>
        </authorList>
    </citation>
    <scope>NUCLEOTIDE SEQUENCE [LARGE SCALE GENOMIC DNA]</scope>
    <source>
        <strain evidence="9">K12</strain>
    </source>
</reference>
<keyword evidence="3 7" id="KW-0812">Transmembrane</keyword>
<dbReference type="CDD" id="cd01127">
    <property type="entry name" value="TrwB_TraG_TraD_VirD4"/>
    <property type="match status" value="1"/>
</dbReference>
<dbReference type="GO" id="GO:0005886">
    <property type="term" value="C:plasma membrane"/>
    <property type="evidence" value="ECO:0007669"/>
    <property type="project" value="UniProtKB-SubCell"/>
</dbReference>
<feature type="transmembrane region" description="Helical" evidence="7">
    <location>
        <begin position="12"/>
        <end position="31"/>
    </location>
</feature>
<dbReference type="PANTHER" id="PTHR37937">
    <property type="entry name" value="CONJUGATIVE TRANSFER: DNA TRANSPORT"/>
    <property type="match status" value="1"/>
</dbReference>
<dbReference type="eggNOG" id="COG3505">
    <property type="taxonomic scope" value="Bacteria"/>
</dbReference>
<feature type="compositionally biased region" description="Low complexity" evidence="6">
    <location>
        <begin position="429"/>
        <end position="441"/>
    </location>
</feature>
<evidence type="ECO:0000259" key="8">
    <source>
        <dbReference type="Pfam" id="PF10412"/>
    </source>
</evidence>
<name>D5X4X7_THIK1</name>
<dbReference type="EMBL" id="CP002021">
    <property type="protein sequence ID" value="ADG29801.1"/>
    <property type="molecule type" value="Genomic_DNA"/>
</dbReference>
<gene>
    <name evidence="9" type="ordered locus">Tint_0390</name>
</gene>
<dbReference type="Gene3D" id="3.40.50.300">
    <property type="entry name" value="P-loop containing nucleotide triphosphate hydrolases"/>
    <property type="match status" value="2"/>
</dbReference>
<feature type="region of interest" description="Disordered" evidence="6">
    <location>
        <begin position="423"/>
        <end position="447"/>
    </location>
</feature>
<evidence type="ECO:0000256" key="7">
    <source>
        <dbReference type="SAM" id="Phobius"/>
    </source>
</evidence>
<keyword evidence="4 7" id="KW-1133">Transmembrane helix</keyword>
<evidence type="ECO:0000256" key="3">
    <source>
        <dbReference type="ARBA" id="ARBA00022692"/>
    </source>
</evidence>
<keyword evidence="9" id="KW-0238">DNA-binding</keyword>
<evidence type="ECO:0000256" key="5">
    <source>
        <dbReference type="ARBA" id="ARBA00023136"/>
    </source>
</evidence>
<feature type="compositionally biased region" description="Low complexity" evidence="6">
    <location>
        <begin position="494"/>
        <end position="504"/>
    </location>
</feature>
<comment type="subcellular location">
    <subcellularLocation>
        <location evidence="1">Cell membrane</location>
        <topology evidence="1">Multi-pass membrane protein</topology>
    </subcellularLocation>
</comment>
<accession>D5X4X7</accession>
<evidence type="ECO:0000313" key="9">
    <source>
        <dbReference type="EMBL" id="ADG29801.1"/>
    </source>
</evidence>
<feature type="domain" description="Type IV secretion system coupling protein TraD DNA-binding" evidence="8">
    <location>
        <begin position="102"/>
        <end position="484"/>
    </location>
</feature>